<dbReference type="AlphaFoldDB" id="A0A3P7CBM0"/>
<dbReference type="Proteomes" id="UP000275846">
    <property type="component" value="Unassembled WGS sequence"/>
</dbReference>
<evidence type="ECO:0000313" key="2">
    <source>
        <dbReference type="EMBL" id="VDL90248.1"/>
    </source>
</evidence>
<proteinExistence type="predicted"/>
<accession>A0A3P7CBM0</accession>
<feature type="region of interest" description="Disordered" evidence="1">
    <location>
        <begin position="76"/>
        <end position="110"/>
    </location>
</feature>
<name>A0A3P7CBM0_SCHSO</name>
<evidence type="ECO:0000256" key="1">
    <source>
        <dbReference type="SAM" id="MobiDB-lite"/>
    </source>
</evidence>
<dbReference type="EMBL" id="UYSU01032673">
    <property type="protein sequence ID" value="VDL90248.1"/>
    <property type="molecule type" value="Genomic_DNA"/>
</dbReference>
<keyword evidence="3" id="KW-1185">Reference proteome</keyword>
<organism evidence="2 3">
    <name type="scientific">Schistocephalus solidus</name>
    <name type="common">Tapeworm</name>
    <dbReference type="NCBI Taxonomy" id="70667"/>
    <lineage>
        <taxon>Eukaryota</taxon>
        <taxon>Metazoa</taxon>
        <taxon>Spiralia</taxon>
        <taxon>Lophotrochozoa</taxon>
        <taxon>Platyhelminthes</taxon>
        <taxon>Cestoda</taxon>
        <taxon>Eucestoda</taxon>
        <taxon>Diphyllobothriidea</taxon>
        <taxon>Diphyllobothriidae</taxon>
        <taxon>Schistocephalus</taxon>
    </lineage>
</organism>
<gene>
    <name evidence="2" type="ORF">SSLN_LOCUS3863</name>
</gene>
<protein>
    <submittedName>
        <fullName evidence="2">Uncharacterized protein</fullName>
    </submittedName>
</protein>
<feature type="compositionally biased region" description="Polar residues" evidence="1">
    <location>
        <begin position="83"/>
        <end position="95"/>
    </location>
</feature>
<sequence>MDHLLELSQEAESLSLEPPTWEDLAQDVPAWRISVKTGEAIYEANRIVAAKAKRVARKSQEPWINTKNAQALPTHIPCAKRPGQTSSNSMQNNPTRWGPSQVWWHAQRRL</sequence>
<evidence type="ECO:0000313" key="3">
    <source>
        <dbReference type="Proteomes" id="UP000275846"/>
    </source>
</evidence>
<reference evidence="2 3" key="1">
    <citation type="submission" date="2018-11" db="EMBL/GenBank/DDBJ databases">
        <authorList>
            <consortium name="Pathogen Informatics"/>
        </authorList>
    </citation>
    <scope>NUCLEOTIDE SEQUENCE [LARGE SCALE GENOMIC DNA]</scope>
    <source>
        <strain evidence="2 3">NST_G2</strain>
    </source>
</reference>